<gene>
    <name evidence="1" type="ORF">RPERSI_LOCUS14201</name>
</gene>
<proteinExistence type="predicted"/>
<name>A0ACA9QJY5_9GLOM</name>
<feature type="non-terminal residue" evidence="1">
    <location>
        <position position="1"/>
    </location>
</feature>
<protein>
    <submittedName>
        <fullName evidence="1">25209_t:CDS:1</fullName>
    </submittedName>
</protein>
<comment type="caution">
    <text evidence="1">The sequence shown here is derived from an EMBL/GenBank/DDBJ whole genome shotgun (WGS) entry which is preliminary data.</text>
</comment>
<reference evidence="1" key="1">
    <citation type="submission" date="2021-06" db="EMBL/GenBank/DDBJ databases">
        <authorList>
            <person name="Kallberg Y."/>
            <person name="Tangrot J."/>
            <person name="Rosling A."/>
        </authorList>
    </citation>
    <scope>NUCLEOTIDE SEQUENCE</scope>
    <source>
        <strain evidence="1">MA461A</strain>
    </source>
</reference>
<evidence type="ECO:0000313" key="1">
    <source>
        <dbReference type="EMBL" id="CAG8751190.1"/>
    </source>
</evidence>
<keyword evidence="2" id="KW-1185">Reference proteome</keyword>
<evidence type="ECO:0000313" key="2">
    <source>
        <dbReference type="Proteomes" id="UP000789920"/>
    </source>
</evidence>
<dbReference type="Proteomes" id="UP000789920">
    <property type="component" value="Unassembled WGS sequence"/>
</dbReference>
<organism evidence="1 2">
    <name type="scientific">Racocetra persica</name>
    <dbReference type="NCBI Taxonomy" id="160502"/>
    <lineage>
        <taxon>Eukaryota</taxon>
        <taxon>Fungi</taxon>
        <taxon>Fungi incertae sedis</taxon>
        <taxon>Mucoromycota</taxon>
        <taxon>Glomeromycotina</taxon>
        <taxon>Glomeromycetes</taxon>
        <taxon>Diversisporales</taxon>
        <taxon>Gigasporaceae</taxon>
        <taxon>Racocetra</taxon>
    </lineage>
</organism>
<dbReference type="EMBL" id="CAJVQC010032453">
    <property type="protein sequence ID" value="CAG8751190.1"/>
    <property type="molecule type" value="Genomic_DNA"/>
</dbReference>
<accession>A0ACA9QJY5</accession>
<sequence>ALLLNQSFSAGVGNWIADETLYQSRVHPAQYTNTLSDEQITALYENLIYVCQTAVEANADSSLFPSSWLFHYRWSKANKAGAFMPDGEKILFDTVGGRTTAIVPSVQILIQNAPRSDSSYTSANLANNRRKRITVVEILQSENSTKVSSSKRRRTSQSISLK</sequence>